<dbReference type="NCBIfam" id="NF045579">
    <property type="entry name" value="rhamnoside_JR"/>
    <property type="match status" value="1"/>
</dbReference>
<dbReference type="Pfam" id="PF17132">
    <property type="entry name" value="Glyco_hydro_106"/>
    <property type="match status" value="2"/>
</dbReference>
<dbReference type="PANTHER" id="PTHR43817">
    <property type="entry name" value="GLYCOSYL HYDROLASE"/>
    <property type="match status" value="1"/>
</dbReference>
<comment type="caution">
    <text evidence="3">The sequence shown here is derived from an EMBL/GenBank/DDBJ whole genome shotgun (WGS) entry which is preliminary data.</text>
</comment>
<dbReference type="Gene3D" id="2.60.120.260">
    <property type="entry name" value="Galactose-binding domain-like"/>
    <property type="match status" value="1"/>
</dbReference>
<dbReference type="AlphaFoldDB" id="A0A5J4SI32"/>
<accession>A0A5J4SI32</accession>
<evidence type="ECO:0000313" key="3">
    <source>
        <dbReference type="EMBL" id="KAA6344910.1"/>
    </source>
</evidence>
<organism evidence="3">
    <name type="scientific">termite gut metagenome</name>
    <dbReference type="NCBI Taxonomy" id="433724"/>
    <lineage>
        <taxon>unclassified sequences</taxon>
        <taxon>metagenomes</taxon>
        <taxon>organismal metagenomes</taxon>
    </lineage>
</organism>
<proteinExistence type="predicted"/>
<dbReference type="GO" id="GO:0016787">
    <property type="term" value="F:hydrolase activity"/>
    <property type="evidence" value="ECO:0007669"/>
    <property type="project" value="UniProtKB-KW"/>
</dbReference>
<protein>
    <recommendedName>
        <fullName evidence="4">Glycosyl hydrolases family 2 sugar binding domain-containing protein</fullName>
    </recommendedName>
</protein>
<dbReference type="PANTHER" id="PTHR43817:SF1">
    <property type="entry name" value="HYDROLASE, FAMILY 43, PUTATIVE (AFU_ORTHOLOGUE AFUA_3G01660)-RELATED"/>
    <property type="match status" value="1"/>
</dbReference>
<dbReference type="InterPro" id="IPR008979">
    <property type="entry name" value="Galactose-bd-like_sf"/>
</dbReference>
<dbReference type="EMBL" id="SNRY01000195">
    <property type="protein sequence ID" value="KAA6344910.1"/>
    <property type="molecule type" value="Genomic_DNA"/>
</dbReference>
<evidence type="ECO:0000256" key="1">
    <source>
        <dbReference type="ARBA" id="ARBA00022729"/>
    </source>
</evidence>
<keyword evidence="1" id="KW-0732">Signal</keyword>
<name>A0A5J4SI32_9ZZZZ</name>
<reference evidence="3" key="1">
    <citation type="submission" date="2019-03" db="EMBL/GenBank/DDBJ databases">
        <title>Single cell metagenomics reveals metabolic interactions within the superorganism composed of flagellate Streblomastix strix and complex community of Bacteroidetes bacteria on its surface.</title>
        <authorList>
            <person name="Treitli S.C."/>
            <person name="Kolisko M."/>
            <person name="Husnik F."/>
            <person name="Keeling P."/>
            <person name="Hampl V."/>
        </authorList>
    </citation>
    <scope>NUCLEOTIDE SEQUENCE</scope>
    <source>
        <strain evidence="3">STM</strain>
    </source>
</reference>
<evidence type="ECO:0008006" key="4">
    <source>
        <dbReference type="Google" id="ProtNLM"/>
    </source>
</evidence>
<dbReference type="SUPFAM" id="SSF49785">
    <property type="entry name" value="Galactose-binding domain-like"/>
    <property type="match status" value="1"/>
</dbReference>
<sequence length="1102" mass="123040">MNTKNTKSGIKGKLTISGIRKNLLVYMTLLMLLGTSCGNVADMAKNFASPDAENQPWVYWFWNNGNLTKEGVTADLEAMQRVGIKGVLIMEVGQGAPKGPVDFMSDSWRELFQFMMAEAERCGIEVNMNNDPGWNGSGGAWIKPDEAMQVLTWTETTVRGTGKEQQIMLPQPPMKMNYYRDIVVLAFPTPENMTGKTPVNINTNRLSREENKAVIAKNAVIDITNQMGNDSVLKWNAPAGNWTVLRIGHTCKGVMVAPAPASGVGLECDKLSIKGTDAAFAGQIGRLVAENKKHAGKVFVSTHIDSWENGSQNWTENMREEYQNRCHYDLLPYLPVFAGYIIDTTDHTDRFLWDFRHTVSEMVLQYHVGRMSDLAHEQGLKLSIEAYDMAPCDFLQFGGMADEPMGEFWFSGSWIPDDGWRLNECKGMASAGHIYGRNIIGAEAFTSANTERWLQHPGSMKVLGDRAFCEGINRFVFHRYSFQPWKDIKPGLMMGPWGVHYERTQIWWELTPAWHEYLTRCQYMLRQGQFVADICYVEPEDSPQNYGSHPNMGNPWDQCGTHAVLQMSVKDGKLVLPNGMSYRILVLPQSERMTSALADKVFQLVKDGATVIGNRPKTSFGLVDYPNNDSKLKESVDQLWGDASGQAGERVVGKGQIIWGKNAEEVLRQQGVSADFRASQPLNQIHRRTPDADIYFVANPENNFILTQTSFRAKGKPEFWSPETGKITPATAYQTHEGVTTILLPLKPTESVFVVFRKDVAKKTDAIASITYNNTLLGSTSESLPTGKDLPVVRIVSAKYGPAGDVARTIDVKEKLQAIIDGGGKNFSVSAMAQPVDPAYMVVKTLTIAYEMDGETHTWQGTDPMKVNLSLKSKKSPFIAEPSINVVGATCLDVWISGHYDVTLVSGKKWSADVVLPEPLEISGPWQIQFPKKTVTFDKLISWSESDDESIRYFSGTAAYSKMIQMPETFLAADRRIYLDLGQVDAIAELTVNGKSFDVLWKQDKTVDITDALKPSENHLEIRVTNLWPNRLIGDAKLPVENERQPNGTLSKWPEWVYDGQPDPSGRETFCMWNLWSKDDALVSSGLIGPVKLLPVKQCIVF</sequence>
<gene>
    <name evidence="3" type="ORF">EZS27_007506</name>
</gene>
<keyword evidence="2" id="KW-0378">Hydrolase</keyword>
<evidence type="ECO:0000256" key="2">
    <source>
        <dbReference type="ARBA" id="ARBA00022801"/>
    </source>
</evidence>